<protein>
    <submittedName>
        <fullName evidence="2">Uncharacterized protein</fullName>
    </submittedName>
</protein>
<sequence length="81" mass="8941">ERFCSSFELDSSTSGYLRYRAIGTNCQRGKDTLEPPHHSSAAETSAERHKAAKTAKIVIEPPRVTRCPATQIPSVRLTTPK</sequence>
<gene>
    <name evidence="2" type="ORF">E3P86_04074</name>
</gene>
<dbReference type="EMBL" id="SPOI01000446">
    <property type="protein sequence ID" value="TIB27612.1"/>
    <property type="molecule type" value="Genomic_DNA"/>
</dbReference>
<dbReference type="Proteomes" id="UP000310689">
    <property type="component" value="Unassembled WGS sequence"/>
</dbReference>
<proteinExistence type="predicted"/>
<reference evidence="2 3" key="1">
    <citation type="submission" date="2019-03" db="EMBL/GenBank/DDBJ databases">
        <title>Sequencing 23 genomes of Wallemia ichthyophaga.</title>
        <authorList>
            <person name="Gostincar C."/>
        </authorList>
    </citation>
    <scope>NUCLEOTIDE SEQUENCE [LARGE SCALE GENOMIC DNA]</scope>
    <source>
        <strain evidence="2 3">EXF-6200</strain>
    </source>
</reference>
<accession>A0A4T0II65</accession>
<comment type="caution">
    <text evidence="2">The sequence shown here is derived from an EMBL/GenBank/DDBJ whole genome shotgun (WGS) entry which is preliminary data.</text>
</comment>
<feature type="non-terminal residue" evidence="2">
    <location>
        <position position="1"/>
    </location>
</feature>
<organism evidence="2 3">
    <name type="scientific">Wallemia ichthyophaga</name>
    <dbReference type="NCBI Taxonomy" id="245174"/>
    <lineage>
        <taxon>Eukaryota</taxon>
        <taxon>Fungi</taxon>
        <taxon>Dikarya</taxon>
        <taxon>Basidiomycota</taxon>
        <taxon>Wallemiomycotina</taxon>
        <taxon>Wallemiomycetes</taxon>
        <taxon>Wallemiales</taxon>
        <taxon>Wallemiaceae</taxon>
        <taxon>Wallemia</taxon>
    </lineage>
</organism>
<evidence type="ECO:0000313" key="3">
    <source>
        <dbReference type="Proteomes" id="UP000310689"/>
    </source>
</evidence>
<evidence type="ECO:0000256" key="1">
    <source>
        <dbReference type="SAM" id="MobiDB-lite"/>
    </source>
</evidence>
<evidence type="ECO:0000313" key="2">
    <source>
        <dbReference type="EMBL" id="TIB27612.1"/>
    </source>
</evidence>
<dbReference type="AlphaFoldDB" id="A0A4T0II65"/>
<name>A0A4T0II65_WALIC</name>
<feature type="compositionally biased region" description="Basic and acidic residues" evidence="1">
    <location>
        <begin position="28"/>
        <end position="37"/>
    </location>
</feature>
<feature type="region of interest" description="Disordered" evidence="1">
    <location>
        <begin position="28"/>
        <end position="50"/>
    </location>
</feature>